<keyword evidence="3 8" id="KW-0812">Transmembrane</keyword>
<comment type="subcellular location">
    <subcellularLocation>
        <location evidence="1">Cell membrane</location>
    </subcellularLocation>
</comment>
<keyword evidence="4" id="KW-0547">Nucleotide-binding</keyword>
<evidence type="ECO:0000256" key="7">
    <source>
        <dbReference type="ARBA" id="ARBA00023136"/>
    </source>
</evidence>
<organism evidence="10 11">
    <name type="scientific">Mesorhizobium kowhaii</name>
    <dbReference type="NCBI Taxonomy" id="1300272"/>
    <lineage>
        <taxon>Bacteria</taxon>
        <taxon>Pseudomonadati</taxon>
        <taxon>Pseudomonadota</taxon>
        <taxon>Alphaproteobacteria</taxon>
        <taxon>Hyphomicrobiales</taxon>
        <taxon>Phyllobacteriaceae</taxon>
        <taxon>Mesorhizobium</taxon>
    </lineage>
</organism>
<dbReference type="OrthoDB" id="8071519at2"/>
<name>A0A2W7BT17_9HYPH</name>
<evidence type="ECO:0000256" key="2">
    <source>
        <dbReference type="ARBA" id="ARBA00022475"/>
    </source>
</evidence>
<feature type="domain" description="Pycsar effector protein" evidence="9">
    <location>
        <begin position="17"/>
        <end position="168"/>
    </location>
</feature>
<dbReference type="InterPro" id="IPR043760">
    <property type="entry name" value="PycTM_dom"/>
</dbReference>
<evidence type="ECO:0000313" key="11">
    <source>
        <dbReference type="Proteomes" id="UP000248616"/>
    </source>
</evidence>
<feature type="transmembrane region" description="Helical" evidence="8">
    <location>
        <begin position="35"/>
        <end position="53"/>
    </location>
</feature>
<gene>
    <name evidence="10" type="ORF">B5V02_33270</name>
</gene>
<accession>A0A2W7BT17</accession>
<evidence type="ECO:0000256" key="5">
    <source>
        <dbReference type="ARBA" id="ARBA00022989"/>
    </source>
</evidence>
<keyword evidence="11" id="KW-1185">Reference proteome</keyword>
<proteinExistence type="predicted"/>
<keyword evidence="7 8" id="KW-0472">Membrane</keyword>
<sequence>MFSGPGEVTREYVDNMLLTALQEAHSVARSYDTKAQIVGVGYILAVNLALHFGDLLPTHPPIGPLFYAGVWGIVIMPIVQFGQVLYPSRRRVEKELKSKMSGASAVPPIYYVDPRSFANVRDLVRQALKSDWTSVLAAELLMTSRARTIKQTRFHRGLMMAVVAFIALSCEQLLLSMRIA</sequence>
<keyword evidence="5 8" id="KW-1133">Transmembrane helix</keyword>
<keyword evidence="6" id="KW-0051">Antiviral defense</keyword>
<evidence type="ECO:0000256" key="1">
    <source>
        <dbReference type="ARBA" id="ARBA00004236"/>
    </source>
</evidence>
<evidence type="ECO:0000256" key="4">
    <source>
        <dbReference type="ARBA" id="ARBA00022741"/>
    </source>
</evidence>
<protein>
    <recommendedName>
        <fullName evidence="9">Pycsar effector protein domain-containing protein</fullName>
    </recommendedName>
</protein>
<evidence type="ECO:0000313" key="10">
    <source>
        <dbReference type="EMBL" id="PZV33985.1"/>
    </source>
</evidence>
<feature type="transmembrane region" description="Helical" evidence="8">
    <location>
        <begin position="65"/>
        <end position="86"/>
    </location>
</feature>
<comment type="caution">
    <text evidence="10">The sequence shown here is derived from an EMBL/GenBank/DDBJ whole genome shotgun (WGS) entry which is preliminary data.</text>
</comment>
<dbReference type="RefSeq" id="WP_111548272.1">
    <property type="nucleotide sequence ID" value="NZ_MZXV01000076.1"/>
</dbReference>
<dbReference type="Pfam" id="PF18967">
    <property type="entry name" value="PycTM"/>
    <property type="match status" value="1"/>
</dbReference>
<dbReference type="EMBL" id="MZXV01000076">
    <property type="protein sequence ID" value="PZV33985.1"/>
    <property type="molecule type" value="Genomic_DNA"/>
</dbReference>
<evidence type="ECO:0000256" key="8">
    <source>
        <dbReference type="SAM" id="Phobius"/>
    </source>
</evidence>
<feature type="transmembrane region" description="Helical" evidence="8">
    <location>
        <begin position="157"/>
        <end position="175"/>
    </location>
</feature>
<dbReference type="Proteomes" id="UP000248616">
    <property type="component" value="Unassembled WGS sequence"/>
</dbReference>
<evidence type="ECO:0000259" key="9">
    <source>
        <dbReference type="Pfam" id="PF18967"/>
    </source>
</evidence>
<evidence type="ECO:0000256" key="3">
    <source>
        <dbReference type="ARBA" id="ARBA00022692"/>
    </source>
</evidence>
<dbReference type="AlphaFoldDB" id="A0A2W7BT17"/>
<evidence type="ECO:0000256" key="6">
    <source>
        <dbReference type="ARBA" id="ARBA00023118"/>
    </source>
</evidence>
<keyword evidence="2" id="KW-1003">Cell membrane</keyword>
<reference evidence="11" key="1">
    <citation type="submission" date="2017-03" db="EMBL/GenBank/DDBJ databases">
        <authorList>
            <person name="Safronova V.I."/>
            <person name="Sazanova A.L."/>
            <person name="Chirak E.R."/>
        </authorList>
    </citation>
    <scope>NUCLEOTIDE SEQUENCE [LARGE SCALE GENOMIC DNA]</scope>
    <source>
        <strain evidence="11">Ach-343</strain>
    </source>
</reference>